<dbReference type="EMBL" id="RRUE01000001">
    <property type="protein sequence ID" value="RRN45684.1"/>
    <property type="molecule type" value="Genomic_DNA"/>
</dbReference>
<dbReference type="RefSeq" id="WP_125095113.1">
    <property type="nucleotide sequence ID" value="NZ_RRUE01000001.1"/>
</dbReference>
<feature type="region of interest" description="Disordered" evidence="1">
    <location>
        <begin position="194"/>
        <end position="216"/>
    </location>
</feature>
<feature type="compositionally biased region" description="Low complexity" evidence="1">
    <location>
        <begin position="1909"/>
        <end position="1931"/>
    </location>
</feature>
<gene>
    <name evidence="2" type="ORF">EHV23_05905</name>
</gene>
<dbReference type="Proteomes" id="UP000270261">
    <property type="component" value="Unassembled WGS sequence"/>
</dbReference>
<feature type="region of interest" description="Disordered" evidence="1">
    <location>
        <begin position="261"/>
        <end position="282"/>
    </location>
</feature>
<evidence type="ECO:0000313" key="2">
    <source>
        <dbReference type="EMBL" id="RRN45684.1"/>
    </source>
</evidence>
<evidence type="ECO:0000313" key="3">
    <source>
        <dbReference type="Proteomes" id="UP000270261"/>
    </source>
</evidence>
<sequence length="1958" mass="204871">MASQNTIPSAPLAPEHLSPVSAQADRPHTLPAQSGLLAAAPNPAKMPGRRGHHHDDDDRTCEDRDENQPRTRDDDDSDNRCAILLPHHGGMNAAGAAAEATGAAAGEAAGTTAAGVATTGGTAAGGTAAAGTAAGSMATGGISASGMAAGSAMTGTAAARATTAGTGALGTFTAASLAAGSAVLLGGISAVASGHDGHGGGRQPSGRNETASTEPLKPAVQTPVQTVAHDGEHTLDAALFGRGVTGKSIDYVVLQRVRVRSGSTDGGTDTGADDTTSGLWLRHDDGSAPTRLAPGAIIAKADFGRVFWSAEDNAGGEFQFVASDARGVPVGGATPQIVTVQELPPVPVYPEQPVSYTVAHDQTLAIDAQALAGQNPKTAPAGGVRIDGIDASQADGSTPALYLKAEDGTLTAVTAGTVVAPADFGRLVWDSAHNDGGSFRFTALNASGEATGTPQTVTIHEAPLAPVYADDLGFKASHDAQHPVDGTLFAGQDATRRPPAVRILSLSENADKADGLSPLYIQYPGNRVFLKPGDTISAEDFDKVRWDAMNSEGGSFRFMPVDAQGADVPGWTAQTVTVCEYPDYPDYPEAPPTHVVPQDAILALPATVFAGNRPASSPAFIQISAIDATIQDGTGSPPMLKGEDGRLTPLKVGDIVPAAQFGQIRWDAGHNGGGSFEFIALDADQDPLPHLPAQVVQVHESPVAPTYAANSTVPVAHDGVASMKAQILGGTASENRPAQVRIDRISPESDTDASQPALYIDRDGTKEPLQAGSIVDRADFALVRWDAGDNDGGQFSFTALDGDGVPIVDASRQPVSQTVTVHESPEGPVYDNDTPLLVAHDQTLPIDASVLAGSDAARKPAFVQIVAIDPANPDQGASGPLGLVSAASPTGEPVRAGQTISADDFANLRWDSAHNEGGTFRFIPLDGQQQPIVGFGEQTVTVRESPLPPVYDSARLTLDVEQNLTHALARSLFDGSDSSRAPSFVAITKVSVNDAEADHPSGLMLRYPDGSLHPLPSMPMVLSQAAINNLVWDARHNTGGKFTFVALDSAYMPLLSADDQVIRRTITINEPALAPDYPASREALNTAHDAVVTLNPSLFTGDTENKAPAKIRITALQVDEHRTPETPALQIDADGKGGTVPTALNTGDTIDAADFAKLSWNTVGNKGGSFTFVPLDSKGNEIPGAVAQTITIHEDQLHAPQYDDPAAPIVTPHDQDVALQADTFIGTIPGNAPPKIRITAINALNDAGQSTTTGNTLQIDRDGPGGEAPVQVSVGQLIDRADFDKLSWNATGNAGGSFSFEQVDANGELIPTTRVQTVTVHESPVAPTYAGEGSTVNTAWNWAHPFARVPDIENRLLGTDAAHRPAYLMVTEVNPVNQTSQAESQAPLTLRHEAQGSTPARTVVIPGAGADSTQAEAEQSIIAAGDVSKLYWNGKFNDGGFFTVVALDADKVPILGADGKPVTQTIHVNELPHSPQYEVNGSNAVSLRVPHDYNSFVLKPALFSGEASEHVPAQVRIDGFAVAGTIPPQMLPATGLYLMKDGVRTNLKQGDTIQAADYDKVRWDSTQNDGNIRIRFTALDEHGAEILKNPDTTAHRYLDIREDAFDLQLNDTVFPFQYNAHAHLSSGARGPRFWGNGEHHVASIRIDKIDAINAKPGSAALRQGQSLNDPAVNEGDILYPNSQKFLLYWHGAYNDGGSFRFTPLDAQGNTFIDHDGNEISRVITAYESAPRPSYYPPAEAHFSVTPGQDQKIEPRFVMGKNAAIKPMAIRFQDFTENGDTDPGQSPVYVLRDGQKVYLTKGDKVLESEYDSLYWDAHHNQGGTFTFYGLDGRDEIIFNTLPQTVTVNATQPAPAAGSKSLTVAGNALQLDDLVNGQHASQGEPAAQTGERAGQTSPQAGTTPLHAADLTTGQAAAHAGTSAGATGAAGMNTASATPATQNLWHGTGPLQDELQHLPLV</sequence>
<accession>A0A3R8MUW2</accession>
<keyword evidence="3" id="KW-1185">Reference proteome</keyword>
<evidence type="ECO:0000256" key="1">
    <source>
        <dbReference type="SAM" id="MobiDB-lite"/>
    </source>
</evidence>
<feature type="region of interest" description="Disordered" evidence="1">
    <location>
        <begin position="1"/>
        <end position="83"/>
    </location>
</feature>
<reference evidence="2 3" key="1">
    <citation type="submission" date="2018-11" db="EMBL/GenBank/DDBJ databases">
        <title>Genome sequencing of Lautropia sp. KCOM 2505 (= ChDC F240).</title>
        <authorList>
            <person name="Kook J.-K."/>
            <person name="Park S.-N."/>
            <person name="Lim Y.K."/>
        </authorList>
    </citation>
    <scope>NUCLEOTIDE SEQUENCE [LARGE SCALE GENOMIC DNA]</scope>
    <source>
        <strain evidence="2 3">KCOM 2505</strain>
    </source>
</reference>
<name>A0A3R8MUW2_9BURK</name>
<protein>
    <submittedName>
        <fullName evidence="2">Uncharacterized protein</fullName>
    </submittedName>
</protein>
<feature type="region of interest" description="Disordered" evidence="1">
    <location>
        <begin position="1878"/>
        <end position="1931"/>
    </location>
</feature>
<organism evidence="2 3">
    <name type="scientific">Lautropia dentalis</name>
    <dbReference type="NCBI Taxonomy" id="2490857"/>
    <lineage>
        <taxon>Bacteria</taxon>
        <taxon>Pseudomonadati</taxon>
        <taxon>Pseudomonadota</taxon>
        <taxon>Betaproteobacteria</taxon>
        <taxon>Burkholderiales</taxon>
        <taxon>Burkholderiaceae</taxon>
        <taxon>Lautropia</taxon>
    </lineage>
</organism>
<proteinExistence type="predicted"/>
<comment type="caution">
    <text evidence="2">The sequence shown here is derived from an EMBL/GenBank/DDBJ whole genome shotgun (WGS) entry which is preliminary data.</text>
</comment>
<dbReference type="OrthoDB" id="9172081at2"/>